<reference evidence="1 2" key="1">
    <citation type="submission" date="2019-03" db="EMBL/GenBank/DDBJ databases">
        <title>First draft genome of Liparis tanakae, snailfish: a comprehensive survey of snailfish specific genes.</title>
        <authorList>
            <person name="Kim W."/>
            <person name="Song I."/>
            <person name="Jeong J.-H."/>
            <person name="Kim D."/>
            <person name="Kim S."/>
            <person name="Ryu S."/>
            <person name="Song J.Y."/>
            <person name="Lee S.K."/>
        </authorList>
    </citation>
    <scope>NUCLEOTIDE SEQUENCE [LARGE SCALE GENOMIC DNA]</scope>
    <source>
        <tissue evidence="1">Muscle</tissue>
    </source>
</reference>
<evidence type="ECO:0000313" key="2">
    <source>
        <dbReference type="Proteomes" id="UP000314294"/>
    </source>
</evidence>
<dbReference type="AlphaFoldDB" id="A0A4Z2G3C8"/>
<dbReference type="EMBL" id="SRLO01000711">
    <property type="protein sequence ID" value="TNN48076.1"/>
    <property type="molecule type" value="Genomic_DNA"/>
</dbReference>
<organism evidence="1 2">
    <name type="scientific">Liparis tanakae</name>
    <name type="common">Tanaka's snailfish</name>
    <dbReference type="NCBI Taxonomy" id="230148"/>
    <lineage>
        <taxon>Eukaryota</taxon>
        <taxon>Metazoa</taxon>
        <taxon>Chordata</taxon>
        <taxon>Craniata</taxon>
        <taxon>Vertebrata</taxon>
        <taxon>Euteleostomi</taxon>
        <taxon>Actinopterygii</taxon>
        <taxon>Neopterygii</taxon>
        <taxon>Teleostei</taxon>
        <taxon>Neoteleostei</taxon>
        <taxon>Acanthomorphata</taxon>
        <taxon>Eupercaria</taxon>
        <taxon>Perciformes</taxon>
        <taxon>Cottioidei</taxon>
        <taxon>Cottales</taxon>
        <taxon>Liparidae</taxon>
        <taxon>Liparis</taxon>
    </lineage>
</organism>
<comment type="caution">
    <text evidence="1">The sequence shown here is derived from an EMBL/GenBank/DDBJ whole genome shotgun (WGS) entry which is preliminary data.</text>
</comment>
<gene>
    <name evidence="1" type="ORF">EYF80_041701</name>
</gene>
<sequence length="124" mass="13276">MSVERRFVNDHDGADRMQSALTFEAPKVSEEAHSVSHHATELLSGALIVVAISNEIAPIGSVAEREEKKEETPPPVLTGREAYRLMTAGGTLTQSYATPRHGPGGLAFPSGLKASVTVRSRQKP</sequence>
<name>A0A4Z2G3C8_9TELE</name>
<evidence type="ECO:0000313" key="1">
    <source>
        <dbReference type="EMBL" id="TNN48076.1"/>
    </source>
</evidence>
<proteinExistence type="predicted"/>
<dbReference type="Proteomes" id="UP000314294">
    <property type="component" value="Unassembled WGS sequence"/>
</dbReference>
<protein>
    <submittedName>
        <fullName evidence="1">Uncharacterized protein</fullName>
    </submittedName>
</protein>
<keyword evidence="2" id="KW-1185">Reference proteome</keyword>
<accession>A0A4Z2G3C8</accession>